<keyword evidence="2" id="KW-1185">Reference proteome</keyword>
<comment type="caution">
    <text evidence="1">The sequence shown here is derived from an EMBL/GenBank/DDBJ whole genome shotgun (WGS) entry which is preliminary data.</text>
</comment>
<dbReference type="AlphaFoldDB" id="A0A0V1L967"/>
<organism evidence="1 2">
    <name type="scientific">Trichinella nativa</name>
    <dbReference type="NCBI Taxonomy" id="6335"/>
    <lineage>
        <taxon>Eukaryota</taxon>
        <taxon>Metazoa</taxon>
        <taxon>Ecdysozoa</taxon>
        <taxon>Nematoda</taxon>
        <taxon>Enoplea</taxon>
        <taxon>Dorylaimia</taxon>
        <taxon>Trichinellida</taxon>
        <taxon>Trichinellidae</taxon>
        <taxon>Trichinella</taxon>
    </lineage>
</organism>
<dbReference type="Proteomes" id="UP000054721">
    <property type="component" value="Unassembled WGS sequence"/>
</dbReference>
<accession>A0A0V1L967</accession>
<gene>
    <name evidence="1" type="ORF">T02_15988</name>
</gene>
<dbReference type="EMBL" id="JYDW01000104">
    <property type="protein sequence ID" value="KRZ55973.1"/>
    <property type="molecule type" value="Genomic_DNA"/>
</dbReference>
<name>A0A0V1L967_9BILA</name>
<evidence type="ECO:0000313" key="2">
    <source>
        <dbReference type="Proteomes" id="UP000054721"/>
    </source>
</evidence>
<reference evidence="1 2" key="1">
    <citation type="submission" date="2015-05" db="EMBL/GenBank/DDBJ databases">
        <title>Evolution of Trichinella species and genotypes.</title>
        <authorList>
            <person name="Korhonen P.K."/>
            <person name="Edoardo P."/>
            <person name="Giuseppe L.R."/>
            <person name="Gasser R.B."/>
        </authorList>
    </citation>
    <scope>NUCLEOTIDE SEQUENCE [LARGE SCALE GENOMIC DNA]</scope>
    <source>
        <strain evidence="1">ISS10</strain>
    </source>
</reference>
<protein>
    <submittedName>
        <fullName evidence="1">Uncharacterized protein</fullName>
    </submittedName>
</protein>
<evidence type="ECO:0000313" key="1">
    <source>
        <dbReference type="EMBL" id="KRZ55973.1"/>
    </source>
</evidence>
<sequence length="93" mass="10878">MTRFGNPKLMTEHHIQAIADLRPNGDKTLRELHDELVTHVKSLRALNRDTSDIVLILCKRLLPKKILSLLEDRILEKGQVETFFEFLHKHVEI</sequence>
<proteinExistence type="predicted"/>